<dbReference type="Gene3D" id="3.40.50.1820">
    <property type="entry name" value="alpha/beta hydrolase"/>
    <property type="match status" value="1"/>
</dbReference>
<accession>A0ABP8R0R4</accession>
<reference evidence="4" key="1">
    <citation type="journal article" date="2019" name="Int. J. Syst. Evol. Microbiol.">
        <title>The Global Catalogue of Microorganisms (GCM) 10K type strain sequencing project: providing services to taxonomists for standard genome sequencing and annotation.</title>
        <authorList>
            <consortium name="The Broad Institute Genomics Platform"/>
            <consortium name="The Broad Institute Genome Sequencing Center for Infectious Disease"/>
            <person name="Wu L."/>
            <person name="Ma J."/>
        </authorList>
    </citation>
    <scope>NUCLEOTIDE SEQUENCE [LARGE SCALE GENOMIC DNA]</scope>
    <source>
        <strain evidence="4">JCM 17858</strain>
    </source>
</reference>
<dbReference type="SUPFAM" id="SSF53474">
    <property type="entry name" value="alpha/beta-Hydrolases"/>
    <property type="match status" value="1"/>
</dbReference>
<feature type="domain" description="BD-FAE-like" evidence="2">
    <location>
        <begin position="39"/>
        <end position="233"/>
    </location>
</feature>
<keyword evidence="1" id="KW-0378">Hydrolase</keyword>
<evidence type="ECO:0000256" key="1">
    <source>
        <dbReference type="ARBA" id="ARBA00022801"/>
    </source>
</evidence>
<dbReference type="Proteomes" id="UP001500394">
    <property type="component" value="Unassembled WGS sequence"/>
</dbReference>
<evidence type="ECO:0000313" key="3">
    <source>
        <dbReference type="EMBL" id="GAA4515059.1"/>
    </source>
</evidence>
<dbReference type="EMBL" id="BAABGR010000015">
    <property type="protein sequence ID" value="GAA4515059.1"/>
    <property type="molecule type" value="Genomic_DNA"/>
</dbReference>
<proteinExistence type="predicted"/>
<comment type="caution">
    <text evidence="3">The sequence shown here is derived from an EMBL/GenBank/DDBJ whole genome shotgun (WGS) entry which is preliminary data.</text>
</comment>
<dbReference type="InterPro" id="IPR029058">
    <property type="entry name" value="AB_hydrolase_fold"/>
</dbReference>
<sequence length="276" mass="31656">MTMFWGMLQAQEKMQLYDVLPNTLDTADLKNNIPEFYKYIPENITKDKVFLILPGGGYTHHAMDHEGHQVALRLKTLGYCAFVLKYRIPAKRQQVDKRIAPIQDAQRAFVVMQQEIYKLKLQNLKFGVIGFSAGGHLASTLSTHFDTNYLPELSGGYSLRPDFSVLVYPVISMEDGVTHNGSKQSLIGPDVKEEDVVRFSNEKNIKENTPPAFLIHAKDDKVVSIENSYRYTTALDRYGIKNYLFTFELGGHGFGMNNKMESKDWFREMINWIEQL</sequence>
<dbReference type="InterPro" id="IPR049492">
    <property type="entry name" value="BD-FAE-like_dom"/>
</dbReference>
<evidence type="ECO:0000313" key="4">
    <source>
        <dbReference type="Proteomes" id="UP001500394"/>
    </source>
</evidence>
<evidence type="ECO:0000259" key="2">
    <source>
        <dbReference type="Pfam" id="PF20434"/>
    </source>
</evidence>
<organism evidence="3 4">
    <name type="scientific">Sphingobacterium thermophilum</name>
    <dbReference type="NCBI Taxonomy" id="768534"/>
    <lineage>
        <taxon>Bacteria</taxon>
        <taxon>Pseudomonadati</taxon>
        <taxon>Bacteroidota</taxon>
        <taxon>Sphingobacteriia</taxon>
        <taxon>Sphingobacteriales</taxon>
        <taxon>Sphingobacteriaceae</taxon>
        <taxon>Sphingobacterium</taxon>
    </lineage>
</organism>
<name>A0ABP8R0R4_9SPHI</name>
<gene>
    <name evidence="3" type="ORF">GCM10023173_12390</name>
</gene>
<keyword evidence="4" id="KW-1185">Reference proteome</keyword>
<dbReference type="PANTHER" id="PTHR48081:SF6">
    <property type="entry name" value="PEPTIDASE S9 PROLYL OLIGOPEPTIDASE CATALYTIC DOMAIN-CONTAINING PROTEIN"/>
    <property type="match status" value="1"/>
</dbReference>
<dbReference type="InterPro" id="IPR050300">
    <property type="entry name" value="GDXG_lipolytic_enzyme"/>
</dbReference>
<dbReference type="Pfam" id="PF20434">
    <property type="entry name" value="BD-FAE"/>
    <property type="match status" value="1"/>
</dbReference>
<protein>
    <recommendedName>
        <fullName evidence="2">BD-FAE-like domain-containing protein</fullName>
    </recommendedName>
</protein>
<dbReference type="PANTHER" id="PTHR48081">
    <property type="entry name" value="AB HYDROLASE SUPERFAMILY PROTEIN C4A8.06C"/>
    <property type="match status" value="1"/>
</dbReference>